<dbReference type="OrthoDB" id="9811076at2"/>
<dbReference type="PANTHER" id="PTHR42954:SF2">
    <property type="entry name" value="FE(2+) TRANSPORT PROTEIN A"/>
    <property type="match status" value="1"/>
</dbReference>
<dbReference type="InterPro" id="IPR038157">
    <property type="entry name" value="FeoA_core_dom"/>
</dbReference>
<dbReference type="Proteomes" id="UP000425916">
    <property type="component" value="Chromosome"/>
</dbReference>
<dbReference type="InterPro" id="IPR008988">
    <property type="entry name" value="Transcriptional_repressor_C"/>
</dbReference>
<dbReference type="InterPro" id="IPR007167">
    <property type="entry name" value="Fe-transptr_FeoA-like"/>
</dbReference>
<dbReference type="RefSeq" id="WP_156275601.1">
    <property type="nucleotide sequence ID" value="NZ_CP046244.1"/>
</dbReference>
<sequence>MRAITSLSNLRPGSSGEVVSLQAWGLARRRLLDLGLVPGTRVVALRRSPSGDPTAFFIRGATIALRREEGRQVLVRPV</sequence>
<reference evidence="3 4" key="1">
    <citation type="submission" date="2019-11" db="EMBL/GenBank/DDBJ databases">
        <title>Genome sequence of Moorella glycerini DSM11254.</title>
        <authorList>
            <person name="Poehlein A."/>
            <person name="Boeer T."/>
            <person name="Daniel R."/>
        </authorList>
    </citation>
    <scope>NUCLEOTIDE SEQUENCE [LARGE SCALE GENOMIC DNA]</scope>
    <source>
        <strain evidence="3 4">DSM 11254</strain>
    </source>
</reference>
<dbReference type="GO" id="GO:0046914">
    <property type="term" value="F:transition metal ion binding"/>
    <property type="evidence" value="ECO:0007669"/>
    <property type="project" value="InterPro"/>
</dbReference>
<accession>A0A6I5ZUY7</accession>
<evidence type="ECO:0000256" key="1">
    <source>
        <dbReference type="ARBA" id="ARBA00023004"/>
    </source>
</evidence>
<dbReference type="Gene3D" id="2.30.30.90">
    <property type="match status" value="1"/>
</dbReference>
<protein>
    <submittedName>
        <fullName evidence="3">FeoA domain protein</fullName>
    </submittedName>
</protein>
<dbReference type="EMBL" id="CP046244">
    <property type="protein sequence ID" value="QGP93833.1"/>
    <property type="molecule type" value="Genomic_DNA"/>
</dbReference>
<dbReference type="InterPro" id="IPR052713">
    <property type="entry name" value="FeoA"/>
</dbReference>
<dbReference type="PANTHER" id="PTHR42954">
    <property type="entry name" value="FE(2+) TRANSPORT PROTEIN A"/>
    <property type="match status" value="1"/>
</dbReference>
<keyword evidence="4" id="KW-1185">Reference proteome</keyword>
<dbReference type="SUPFAM" id="SSF50037">
    <property type="entry name" value="C-terminal domain of transcriptional repressors"/>
    <property type="match status" value="1"/>
</dbReference>
<dbReference type="AlphaFoldDB" id="A0A6I5ZUY7"/>
<proteinExistence type="predicted"/>
<feature type="domain" description="Ferrous iron transporter FeoA-like" evidence="2">
    <location>
        <begin position="5"/>
        <end position="77"/>
    </location>
</feature>
<evidence type="ECO:0000259" key="2">
    <source>
        <dbReference type="SMART" id="SM00899"/>
    </source>
</evidence>
<gene>
    <name evidence="3" type="ORF">MGLY_32560</name>
</gene>
<evidence type="ECO:0000313" key="3">
    <source>
        <dbReference type="EMBL" id="QGP93833.1"/>
    </source>
</evidence>
<dbReference type="SMART" id="SM00899">
    <property type="entry name" value="FeoA"/>
    <property type="match status" value="1"/>
</dbReference>
<organism evidence="3 4">
    <name type="scientific">Neomoorella glycerini</name>
    <dbReference type="NCBI Taxonomy" id="55779"/>
    <lineage>
        <taxon>Bacteria</taxon>
        <taxon>Bacillati</taxon>
        <taxon>Bacillota</taxon>
        <taxon>Clostridia</taxon>
        <taxon>Neomoorellales</taxon>
        <taxon>Neomoorellaceae</taxon>
        <taxon>Neomoorella</taxon>
    </lineage>
</organism>
<dbReference type="Pfam" id="PF04023">
    <property type="entry name" value="FeoA"/>
    <property type="match status" value="1"/>
</dbReference>
<name>A0A6I5ZUY7_9FIRM</name>
<evidence type="ECO:0000313" key="4">
    <source>
        <dbReference type="Proteomes" id="UP000425916"/>
    </source>
</evidence>
<keyword evidence="1" id="KW-0408">Iron</keyword>